<dbReference type="Proteomes" id="UP001285263">
    <property type="component" value="Unassembled WGS sequence"/>
</dbReference>
<dbReference type="SUPFAM" id="SSF55729">
    <property type="entry name" value="Acyl-CoA N-acyltransferases (Nat)"/>
    <property type="match status" value="1"/>
</dbReference>
<dbReference type="InterPro" id="IPR016181">
    <property type="entry name" value="Acyl_CoA_acyltransferase"/>
</dbReference>
<keyword evidence="1" id="KW-0808">Transferase</keyword>
<dbReference type="RefSeq" id="WP_320424694.1">
    <property type="nucleotide sequence ID" value="NZ_JAXCLA010000006.1"/>
</dbReference>
<evidence type="ECO:0000256" key="1">
    <source>
        <dbReference type="ARBA" id="ARBA00022679"/>
    </source>
</evidence>
<keyword evidence="2" id="KW-0012">Acyltransferase</keyword>
<gene>
    <name evidence="4" type="ORF">SNE35_19685</name>
</gene>
<keyword evidence="5" id="KW-1185">Reference proteome</keyword>
<evidence type="ECO:0000256" key="2">
    <source>
        <dbReference type="ARBA" id="ARBA00023315"/>
    </source>
</evidence>
<dbReference type="PANTHER" id="PTHR43877:SF2">
    <property type="entry name" value="AMINOALKYLPHOSPHONATE N-ACETYLTRANSFERASE-RELATED"/>
    <property type="match status" value="1"/>
</dbReference>
<dbReference type="Gene3D" id="3.40.630.30">
    <property type="match status" value="1"/>
</dbReference>
<dbReference type="InterPro" id="IPR050832">
    <property type="entry name" value="Bact_Acetyltransf"/>
</dbReference>
<dbReference type="CDD" id="cd04301">
    <property type="entry name" value="NAT_SF"/>
    <property type="match status" value="1"/>
</dbReference>
<reference evidence="4 5" key="1">
    <citation type="submission" date="2023-11" db="EMBL/GenBank/DDBJ databases">
        <title>Paucibacter sp. nov., isolated from fresh soil in Korea.</title>
        <authorList>
            <person name="Le N.T.T."/>
        </authorList>
    </citation>
    <scope>NUCLEOTIDE SEQUENCE [LARGE SCALE GENOMIC DNA]</scope>
    <source>
        <strain evidence="4 5">R3-3</strain>
    </source>
</reference>
<evidence type="ECO:0000313" key="4">
    <source>
        <dbReference type="EMBL" id="MDY0746743.1"/>
    </source>
</evidence>
<proteinExistence type="predicted"/>
<dbReference type="InterPro" id="IPR000182">
    <property type="entry name" value="GNAT_dom"/>
</dbReference>
<sequence>MAIIGNEEFVYTVPGDPRARPLVDELSFEYESRYGELFRQIGESAEREMARYPDELFTPARGGSFVLLLRDGVAVAGGAFKHHPDPHTAEVKRVWADKRLRRQGLATRILAELEAQALRQGYRRFYLTTGFRQPEAEALYLREGYTALFSPDANREALRALPFEKHLASAAPVARIAASQPAELSLR</sequence>
<protein>
    <submittedName>
        <fullName evidence="4">GNAT family N-acetyltransferase</fullName>
    </submittedName>
</protein>
<dbReference type="PROSITE" id="PS51186">
    <property type="entry name" value="GNAT"/>
    <property type="match status" value="1"/>
</dbReference>
<name>A0ABU5DKB3_9BURK</name>
<accession>A0ABU5DKB3</accession>
<organism evidence="4 5">
    <name type="scientific">Roseateles agri</name>
    <dbReference type="NCBI Taxonomy" id="3098619"/>
    <lineage>
        <taxon>Bacteria</taxon>
        <taxon>Pseudomonadati</taxon>
        <taxon>Pseudomonadota</taxon>
        <taxon>Betaproteobacteria</taxon>
        <taxon>Burkholderiales</taxon>
        <taxon>Sphaerotilaceae</taxon>
        <taxon>Roseateles</taxon>
    </lineage>
</organism>
<dbReference type="PANTHER" id="PTHR43877">
    <property type="entry name" value="AMINOALKYLPHOSPHONATE N-ACETYLTRANSFERASE-RELATED-RELATED"/>
    <property type="match status" value="1"/>
</dbReference>
<feature type="domain" description="N-acetyltransferase" evidence="3">
    <location>
        <begin position="17"/>
        <end position="168"/>
    </location>
</feature>
<evidence type="ECO:0000259" key="3">
    <source>
        <dbReference type="PROSITE" id="PS51186"/>
    </source>
</evidence>
<evidence type="ECO:0000313" key="5">
    <source>
        <dbReference type="Proteomes" id="UP001285263"/>
    </source>
</evidence>
<dbReference type="EMBL" id="JAXCLA010000006">
    <property type="protein sequence ID" value="MDY0746743.1"/>
    <property type="molecule type" value="Genomic_DNA"/>
</dbReference>
<dbReference type="Pfam" id="PF00583">
    <property type="entry name" value="Acetyltransf_1"/>
    <property type="match status" value="1"/>
</dbReference>
<comment type="caution">
    <text evidence="4">The sequence shown here is derived from an EMBL/GenBank/DDBJ whole genome shotgun (WGS) entry which is preliminary data.</text>
</comment>